<gene>
    <name evidence="2" type="ORF">NDU88_003705</name>
</gene>
<comment type="caution">
    <text evidence="2">The sequence shown here is derived from an EMBL/GenBank/DDBJ whole genome shotgun (WGS) entry which is preliminary data.</text>
</comment>
<reference evidence="2" key="1">
    <citation type="journal article" date="2022" name="bioRxiv">
        <title>Sequencing and chromosome-scale assembly of the giantPleurodeles waltlgenome.</title>
        <authorList>
            <person name="Brown T."/>
            <person name="Elewa A."/>
            <person name="Iarovenko S."/>
            <person name="Subramanian E."/>
            <person name="Araus A.J."/>
            <person name="Petzold A."/>
            <person name="Susuki M."/>
            <person name="Suzuki K.-i.T."/>
            <person name="Hayashi T."/>
            <person name="Toyoda A."/>
            <person name="Oliveira C."/>
            <person name="Osipova E."/>
            <person name="Leigh N.D."/>
            <person name="Simon A."/>
            <person name="Yun M.H."/>
        </authorList>
    </citation>
    <scope>NUCLEOTIDE SEQUENCE</scope>
    <source>
        <strain evidence="2">20211129_DDA</strain>
        <tissue evidence="2">Liver</tissue>
    </source>
</reference>
<evidence type="ECO:0000313" key="2">
    <source>
        <dbReference type="EMBL" id="KAJ1163242.1"/>
    </source>
</evidence>
<name>A0AAV7SGP1_PLEWA</name>
<accession>A0AAV7SGP1</accession>
<keyword evidence="3" id="KW-1185">Reference proteome</keyword>
<organism evidence="2 3">
    <name type="scientific">Pleurodeles waltl</name>
    <name type="common">Iberian ribbed newt</name>
    <dbReference type="NCBI Taxonomy" id="8319"/>
    <lineage>
        <taxon>Eukaryota</taxon>
        <taxon>Metazoa</taxon>
        <taxon>Chordata</taxon>
        <taxon>Craniata</taxon>
        <taxon>Vertebrata</taxon>
        <taxon>Euteleostomi</taxon>
        <taxon>Amphibia</taxon>
        <taxon>Batrachia</taxon>
        <taxon>Caudata</taxon>
        <taxon>Salamandroidea</taxon>
        <taxon>Salamandridae</taxon>
        <taxon>Pleurodelinae</taxon>
        <taxon>Pleurodeles</taxon>
    </lineage>
</organism>
<dbReference type="AlphaFoldDB" id="A0AAV7SGP1"/>
<sequence length="101" mass="10185">MGGGRAAPEQAHQEGGAASCQWEELLLGFQGEEGGAEGPVFPQPRLCMEMSRRRSAPALSGKGCSLLPAAEAADAAAHMRGHTSSAPAGNNGGCAVPQQLS</sequence>
<evidence type="ECO:0000256" key="1">
    <source>
        <dbReference type="SAM" id="MobiDB-lite"/>
    </source>
</evidence>
<dbReference type="EMBL" id="JANPWB010000008">
    <property type="protein sequence ID" value="KAJ1163242.1"/>
    <property type="molecule type" value="Genomic_DNA"/>
</dbReference>
<proteinExistence type="predicted"/>
<feature type="region of interest" description="Disordered" evidence="1">
    <location>
        <begin position="78"/>
        <end position="101"/>
    </location>
</feature>
<dbReference type="Proteomes" id="UP001066276">
    <property type="component" value="Chromosome 4_2"/>
</dbReference>
<protein>
    <submittedName>
        <fullName evidence="2">Uncharacterized protein</fullName>
    </submittedName>
</protein>
<evidence type="ECO:0000313" key="3">
    <source>
        <dbReference type="Proteomes" id="UP001066276"/>
    </source>
</evidence>